<reference evidence="1" key="1">
    <citation type="submission" date="2023-06" db="EMBL/GenBank/DDBJ databases">
        <authorList>
            <consortium name="Lawrence Berkeley National Laboratory"/>
            <person name="Ahrendt S."/>
            <person name="Sahu N."/>
            <person name="Indic B."/>
            <person name="Wong-Bajracharya J."/>
            <person name="Merenyi Z."/>
            <person name="Ke H.-M."/>
            <person name="Monk M."/>
            <person name="Kocsube S."/>
            <person name="Drula E."/>
            <person name="Lipzen A."/>
            <person name="Balint B."/>
            <person name="Henrissat B."/>
            <person name="Andreopoulos B."/>
            <person name="Martin F.M."/>
            <person name="Harder C.B."/>
            <person name="Rigling D."/>
            <person name="Ford K.L."/>
            <person name="Foster G.D."/>
            <person name="Pangilinan J."/>
            <person name="Papanicolaou A."/>
            <person name="Barry K."/>
            <person name="LaButti K."/>
            <person name="Viragh M."/>
            <person name="Koriabine M."/>
            <person name="Yan M."/>
            <person name="Riley R."/>
            <person name="Champramary S."/>
            <person name="Plett K.L."/>
            <person name="Tsai I.J."/>
            <person name="Slot J."/>
            <person name="Sipos G."/>
            <person name="Plett J."/>
            <person name="Nagy L.G."/>
            <person name="Grigoriev I.V."/>
        </authorList>
    </citation>
    <scope>NUCLEOTIDE SEQUENCE</scope>
    <source>
        <strain evidence="1">FPL87.14</strain>
    </source>
</reference>
<gene>
    <name evidence="1" type="ORF">EV421DRAFT_1682197</name>
</gene>
<keyword evidence="2" id="KW-1185">Reference proteome</keyword>
<dbReference type="Proteomes" id="UP001175226">
    <property type="component" value="Unassembled WGS sequence"/>
</dbReference>
<feature type="non-terminal residue" evidence="1">
    <location>
        <position position="1"/>
    </location>
</feature>
<name>A0AA39JIA6_9AGAR</name>
<dbReference type="InterPro" id="IPR036188">
    <property type="entry name" value="FAD/NAD-bd_sf"/>
</dbReference>
<dbReference type="AlphaFoldDB" id="A0AA39JIA6"/>
<dbReference type="EMBL" id="JAUEPT010000023">
    <property type="protein sequence ID" value="KAK0443286.1"/>
    <property type="molecule type" value="Genomic_DNA"/>
</dbReference>
<dbReference type="Gene3D" id="3.50.50.60">
    <property type="entry name" value="FAD/NAD(P)-binding domain"/>
    <property type="match status" value="1"/>
</dbReference>
<evidence type="ECO:0000313" key="1">
    <source>
        <dbReference type="EMBL" id="KAK0443286.1"/>
    </source>
</evidence>
<feature type="non-terminal residue" evidence="1">
    <location>
        <position position="155"/>
    </location>
</feature>
<dbReference type="Gene3D" id="3.30.410.40">
    <property type="match status" value="1"/>
</dbReference>
<organism evidence="1 2">
    <name type="scientific">Armillaria borealis</name>
    <dbReference type="NCBI Taxonomy" id="47425"/>
    <lineage>
        <taxon>Eukaryota</taxon>
        <taxon>Fungi</taxon>
        <taxon>Dikarya</taxon>
        <taxon>Basidiomycota</taxon>
        <taxon>Agaricomycotina</taxon>
        <taxon>Agaricomycetes</taxon>
        <taxon>Agaricomycetidae</taxon>
        <taxon>Agaricales</taxon>
        <taxon>Marasmiineae</taxon>
        <taxon>Physalacriaceae</taxon>
        <taxon>Armillaria</taxon>
    </lineage>
</organism>
<dbReference type="SUPFAM" id="SSF54373">
    <property type="entry name" value="FAD-linked reductases, C-terminal domain"/>
    <property type="match status" value="1"/>
</dbReference>
<evidence type="ECO:0000313" key="2">
    <source>
        <dbReference type="Proteomes" id="UP001175226"/>
    </source>
</evidence>
<protein>
    <submittedName>
        <fullName evidence="1">Uncharacterized protein</fullName>
    </submittedName>
</protein>
<accession>A0AA39JIA6</accession>
<sequence length="155" mass="16980">YTATANREVIVSSGSIHAALLQLSEVRDSDVLVIDTRFDLKTVGKSLQQQTMNSFGADGNFDYGASDAITYPNIHQAFCDETAACVILKNPLSSIVVSERGSGCLVYAICSNVFSVLIRQLLPPNRGTVHILVRQTVQPEINVNYFSVDWDLNVQ</sequence>
<comment type="caution">
    <text evidence="1">The sequence shown here is derived from an EMBL/GenBank/DDBJ whole genome shotgun (WGS) entry which is preliminary data.</text>
</comment>
<proteinExistence type="predicted"/>